<dbReference type="GO" id="GO:0032040">
    <property type="term" value="C:small-subunit processome"/>
    <property type="evidence" value="ECO:0007669"/>
    <property type="project" value="InterPro"/>
</dbReference>
<feature type="region of interest" description="Disordered" evidence="7">
    <location>
        <begin position="312"/>
        <end position="376"/>
    </location>
</feature>
<evidence type="ECO:0000256" key="4">
    <source>
        <dbReference type="ARBA" id="ARBA00022552"/>
    </source>
</evidence>
<proteinExistence type="inferred from homology"/>
<feature type="compositionally biased region" description="Acidic residues" evidence="7">
    <location>
        <begin position="355"/>
        <end position="364"/>
    </location>
</feature>
<gene>
    <name evidence="8" type="ORF">QBC34DRAFT_440053</name>
</gene>
<keyword evidence="5" id="KW-0539">Nucleus</keyword>
<feature type="region of interest" description="Disordered" evidence="7">
    <location>
        <begin position="142"/>
        <end position="235"/>
    </location>
</feature>
<accession>A0AAV9GGJ6</accession>
<evidence type="ECO:0000313" key="8">
    <source>
        <dbReference type="EMBL" id="KAK4447578.1"/>
    </source>
</evidence>
<feature type="region of interest" description="Disordered" evidence="7">
    <location>
        <begin position="427"/>
        <end position="457"/>
    </location>
</feature>
<feature type="compositionally biased region" description="Acidic residues" evidence="7">
    <location>
        <begin position="428"/>
        <end position="457"/>
    </location>
</feature>
<keyword evidence="3" id="KW-0690">Ribosome biogenesis</keyword>
<keyword evidence="9" id="KW-1185">Reference proteome</keyword>
<dbReference type="Proteomes" id="UP001321760">
    <property type="component" value="Unassembled WGS sequence"/>
</dbReference>
<evidence type="ECO:0000256" key="2">
    <source>
        <dbReference type="ARBA" id="ARBA00007466"/>
    </source>
</evidence>
<dbReference type="GO" id="GO:0030692">
    <property type="term" value="C:Noc4p-Nop14p complex"/>
    <property type="evidence" value="ECO:0007669"/>
    <property type="project" value="TreeGrafter"/>
</dbReference>
<dbReference type="PANTHER" id="PTHR23183">
    <property type="entry name" value="NOP14"/>
    <property type="match status" value="1"/>
</dbReference>
<dbReference type="Pfam" id="PF04147">
    <property type="entry name" value="Nop14"/>
    <property type="match status" value="1"/>
</dbReference>
<feature type="compositionally biased region" description="Basic and acidic residues" evidence="7">
    <location>
        <begin position="223"/>
        <end position="235"/>
    </location>
</feature>
<feature type="compositionally biased region" description="Basic and acidic residues" evidence="7">
    <location>
        <begin position="312"/>
        <end position="354"/>
    </location>
</feature>
<evidence type="ECO:0000256" key="5">
    <source>
        <dbReference type="ARBA" id="ARBA00023242"/>
    </source>
</evidence>
<protein>
    <submittedName>
        <fullName evidence="8">Nucleolar complex protein 14</fullName>
    </submittedName>
</protein>
<feature type="compositionally biased region" description="Acidic residues" evidence="7">
    <location>
        <begin position="177"/>
        <end position="200"/>
    </location>
</feature>
<dbReference type="GO" id="GO:0030490">
    <property type="term" value="P:maturation of SSU-rRNA"/>
    <property type="evidence" value="ECO:0007669"/>
    <property type="project" value="TreeGrafter"/>
</dbReference>
<evidence type="ECO:0000256" key="3">
    <source>
        <dbReference type="ARBA" id="ARBA00022517"/>
    </source>
</evidence>
<evidence type="ECO:0000256" key="1">
    <source>
        <dbReference type="ARBA" id="ARBA00004604"/>
    </source>
</evidence>
<evidence type="ECO:0000256" key="7">
    <source>
        <dbReference type="SAM" id="MobiDB-lite"/>
    </source>
</evidence>
<dbReference type="EMBL" id="MU865949">
    <property type="protein sequence ID" value="KAK4447578.1"/>
    <property type="molecule type" value="Genomic_DNA"/>
</dbReference>
<sequence>MAGSQLKRLKASLKEQGIIGPQQSKKQKRKNVLDQKATSDKRLNRSEALEGIREQFNPFQFKTSARGPKFDVTTSKPASDNRLKGINGRPGLSKSVGEERRRQTLLIEMQRRNKVGGLVDRRFGENDPSMTLEDKMIERFTREQQRNHKKGSIFDLEDDDDEPNEEFLTHGGKAITFDEDDEALRDDFADEDLPSGDESDGSNAERKRLKRLRLEQAEEEGLEKDGQPERKKTKKEIYEEIIAKSKLHKYERQAAKEEDGDLRAELDKELPELQALLFQKGKTKAEDSKEAALIAGVERAVADKEYDVRVKQLATDKRAQPAEPTKSEHEQAEEEAKRLKELEEQRLKRMRGEFIEDEDEEMDGGETKRGRGPANVHHSRLAMIENAEDDEFGLGKGIKLRPTATELGFDDEDDFLIDDDLVASGSDLELDSDEYGSDVDSEEGGSEEESENEEDEFTKEFLTGANAIKSVEGEKGRDKDGVPYTFPCPQTHEELVQAFRGVDVTKLPVAVQRIRAQYQPKLQSGNKEKLGNFSQALIRHIQFLGNNFEPHWFPTLESLVRHAHSLAKTFPIEVAKGYRTCLKEMKEERPLALTVGDLIVLTGIGTTFPTSDHFHQVVTPAMLSMGRFLGQRIPQNLADYATGAYISILTLQYQQLSKRYVPELINFCLNTLCALSPEAPRNTLGLFPMHEPVSGVRIKGAVRTPVRKLNCGDCQATRLPSPDSDDAAALKVAIVSTAASILKAGAETWHSHTAAFYETFQPALNVVEHLTSKANSNHLPSALTVQLRELKASVSRLLQLARLERRPLELHHHKPLAIRTVVPKFEDSFDPTKHYDPDRERAEIAKLRAEHKRERKGAMRELRKDAAFMARENLRVKKEKDAAYEKKYKRLVAEIQGEEGHAANLYEKERAARKKKR</sequence>
<feature type="compositionally biased region" description="Acidic residues" evidence="7">
    <location>
        <begin position="155"/>
        <end position="165"/>
    </location>
</feature>
<name>A0AAV9GGJ6_9PEZI</name>
<comment type="caution">
    <text evidence="8">The sequence shown here is derived from an EMBL/GenBank/DDBJ whole genome shotgun (WGS) entry which is preliminary data.</text>
</comment>
<comment type="function">
    <text evidence="6">Involved in nucleolar processing of pre-18S ribosomal RNA. Has a role in the nuclear export of 40S pre-ribosomal subunit to the cytoplasm.</text>
</comment>
<evidence type="ECO:0000313" key="9">
    <source>
        <dbReference type="Proteomes" id="UP001321760"/>
    </source>
</evidence>
<dbReference type="PANTHER" id="PTHR23183:SF0">
    <property type="entry name" value="NUCLEOLAR PROTEIN 14"/>
    <property type="match status" value="1"/>
</dbReference>
<reference evidence="8" key="2">
    <citation type="submission" date="2023-05" db="EMBL/GenBank/DDBJ databases">
        <authorList>
            <consortium name="Lawrence Berkeley National Laboratory"/>
            <person name="Steindorff A."/>
            <person name="Hensen N."/>
            <person name="Bonometti L."/>
            <person name="Westerberg I."/>
            <person name="Brannstrom I.O."/>
            <person name="Guillou S."/>
            <person name="Cros-Aarteil S."/>
            <person name="Calhoun S."/>
            <person name="Haridas S."/>
            <person name="Kuo A."/>
            <person name="Mondo S."/>
            <person name="Pangilinan J."/>
            <person name="Riley R."/>
            <person name="Labutti K."/>
            <person name="Andreopoulos B."/>
            <person name="Lipzen A."/>
            <person name="Chen C."/>
            <person name="Yanf M."/>
            <person name="Daum C."/>
            <person name="Ng V."/>
            <person name="Clum A."/>
            <person name="Ohm R."/>
            <person name="Martin F."/>
            <person name="Silar P."/>
            <person name="Natvig D."/>
            <person name="Lalanne C."/>
            <person name="Gautier V."/>
            <person name="Ament-Velasquez S.L."/>
            <person name="Kruys A."/>
            <person name="Hutchinson M.I."/>
            <person name="Powell A.J."/>
            <person name="Barry K."/>
            <person name="Miller A.N."/>
            <person name="Grigoriev I.V."/>
            <person name="Debuchy R."/>
            <person name="Gladieux P."/>
            <person name="Thoren M.H."/>
            <person name="Johannesson H."/>
        </authorList>
    </citation>
    <scope>NUCLEOTIDE SEQUENCE</scope>
    <source>
        <strain evidence="8">PSN243</strain>
    </source>
</reference>
<keyword evidence="4" id="KW-0698">rRNA processing</keyword>
<feature type="compositionally biased region" description="Basic and acidic residues" evidence="7">
    <location>
        <begin position="31"/>
        <end position="53"/>
    </location>
</feature>
<evidence type="ECO:0000256" key="6">
    <source>
        <dbReference type="ARBA" id="ARBA00024695"/>
    </source>
</evidence>
<reference evidence="8" key="1">
    <citation type="journal article" date="2023" name="Mol. Phylogenet. Evol.">
        <title>Genome-scale phylogeny and comparative genomics of the fungal order Sordariales.</title>
        <authorList>
            <person name="Hensen N."/>
            <person name="Bonometti L."/>
            <person name="Westerberg I."/>
            <person name="Brannstrom I.O."/>
            <person name="Guillou S."/>
            <person name="Cros-Aarteil S."/>
            <person name="Calhoun S."/>
            <person name="Haridas S."/>
            <person name="Kuo A."/>
            <person name="Mondo S."/>
            <person name="Pangilinan J."/>
            <person name="Riley R."/>
            <person name="LaButti K."/>
            <person name="Andreopoulos B."/>
            <person name="Lipzen A."/>
            <person name="Chen C."/>
            <person name="Yan M."/>
            <person name="Daum C."/>
            <person name="Ng V."/>
            <person name="Clum A."/>
            <person name="Steindorff A."/>
            <person name="Ohm R.A."/>
            <person name="Martin F."/>
            <person name="Silar P."/>
            <person name="Natvig D.O."/>
            <person name="Lalanne C."/>
            <person name="Gautier V."/>
            <person name="Ament-Velasquez S.L."/>
            <person name="Kruys A."/>
            <person name="Hutchinson M.I."/>
            <person name="Powell A.J."/>
            <person name="Barry K."/>
            <person name="Miller A.N."/>
            <person name="Grigoriev I.V."/>
            <person name="Debuchy R."/>
            <person name="Gladieux P."/>
            <person name="Hiltunen Thoren M."/>
            <person name="Johannesson H."/>
        </authorList>
    </citation>
    <scope>NUCLEOTIDE SEQUENCE</scope>
    <source>
        <strain evidence="8">PSN243</strain>
    </source>
</reference>
<dbReference type="InterPro" id="IPR007276">
    <property type="entry name" value="Nop14"/>
</dbReference>
<feature type="region of interest" description="Disordered" evidence="7">
    <location>
        <begin position="1"/>
        <end position="99"/>
    </location>
</feature>
<organism evidence="8 9">
    <name type="scientific">Podospora aff. communis PSN243</name>
    <dbReference type="NCBI Taxonomy" id="3040156"/>
    <lineage>
        <taxon>Eukaryota</taxon>
        <taxon>Fungi</taxon>
        <taxon>Dikarya</taxon>
        <taxon>Ascomycota</taxon>
        <taxon>Pezizomycotina</taxon>
        <taxon>Sordariomycetes</taxon>
        <taxon>Sordariomycetidae</taxon>
        <taxon>Sordariales</taxon>
        <taxon>Podosporaceae</taxon>
        <taxon>Podospora</taxon>
    </lineage>
</organism>
<comment type="subcellular location">
    <subcellularLocation>
        <location evidence="1">Nucleus</location>
        <location evidence="1">Nucleolus</location>
    </subcellularLocation>
</comment>
<comment type="similarity">
    <text evidence="2">Belongs to the NOP14 family.</text>
</comment>
<dbReference type="AlphaFoldDB" id="A0AAV9GGJ6"/>